<evidence type="ECO:0000256" key="4">
    <source>
        <dbReference type="ARBA" id="ARBA00023136"/>
    </source>
</evidence>
<dbReference type="Proteomes" id="UP001589716">
    <property type="component" value="Unassembled WGS sequence"/>
</dbReference>
<dbReference type="InterPro" id="IPR036259">
    <property type="entry name" value="MFS_trans_sf"/>
</dbReference>
<keyword evidence="3 7" id="KW-1133">Transmembrane helix</keyword>
<dbReference type="Gene3D" id="1.20.1250.20">
    <property type="entry name" value="MFS general substrate transporter like domains"/>
    <property type="match status" value="1"/>
</dbReference>
<dbReference type="InterPro" id="IPR020846">
    <property type="entry name" value="MFS_dom"/>
</dbReference>
<dbReference type="PROSITE" id="PS50850">
    <property type="entry name" value="MFS"/>
    <property type="match status" value="1"/>
</dbReference>
<feature type="transmembrane region" description="Helical" evidence="7">
    <location>
        <begin position="544"/>
        <end position="571"/>
    </location>
</feature>
<comment type="subcellular location">
    <subcellularLocation>
        <location evidence="1">Cell membrane</location>
        <topology evidence="1">Multi-pass membrane protein</topology>
    </subcellularLocation>
</comment>
<proteinExistence type="predicted"/>
<dbReference type="SUPFAM" id="SSF103473">
    <property type="entry name" value="MFS general substrate transporter"/>
    <property type="match status" value="2"/>
</dbReference>
<keyword evidence="4 7" id="KW-0472">Membrane</keyword>
<feature type="transmembrane region" description="Helical" evidence="7">
    <location>
        <begin position="163"/>
        <end position="184"/>
    </location>
</feature>
<keyword evidence="2 7" id="KW-0812">Transmembrane</keyword>
<dbReference type="CDD" id="cd17321">
    <property type="entry name" value="MFS_MMR_MDR_like"/>
    <property type="match status" value="1"/>
</dbReference>
<evidence type="ECO:0000259" key="8">
    <source>
        <dbReference type="PROSITE" id="PS50850"/>
    </source>
</evidence>
<protein>
    <submittedName>
        <fullName evidence="9">MFS transporter</fullName>
    </submittedName>
</protein>
<feature type="transmembrane region" description="Helical" evidence="7">
    <location>
        <begin position="404"/>
        <end position="429"/>
    </location>
</feature>
<feature type="transmembrane region" description="Helical" evidence="7">
    <location>
        <begin position="496"/>
        <end position="520"/>
    </location>
</feature>
<evidence type="ECO:0000256" key="1">
    <source>
        <dbReference type="ARBA" id="ARBA00004651"/>
    </source>
</evidence>
<dbReference type="RefSeq" id="WP_345483824.1">
    <property type="nucleotide sequence ID" value="NZ_BAAAWU010000001.1"/>
</dbReference>
<dbReference type="PANTHER" id="PTHR42718:SF42">
    <property type="entry name" value="EXPORT PROTEIN"/>
    <property type="match status" value="1"/>
</dbReference>
<feature type="domain" description="Major facilitator superfamily (MFS) profile" evidence="8">
    <location>
        <begin position="11"/>
        <end position="582"/>
    </location>
</feature>
<organism evidence="9 10">
    <name type="scientific">Streptomyces roseoviridis</name>
    <dbReference type="NCBI Taxonomy" id="67361"/>
    <lineage>
        <taxon>Bacteria</taxon>
        <taxon>Bacillati</taxon>
        <taxon>Actinomycetota</taxon>
        <taxon>Actinomycetes</taxon>
        <taxon>Kitasatosporales</taxon>
        <taxon>Streptomycetaceae</taxon>
        <taxon>Streptomyces</taxon>
    </lineage>
</organism>
<feature type="transmembrane region" description="Helical" evidence="7">
    <location>
        <begin position="441"/>
        <end position="461"/>
    </location>
</feature>
<dbReference type="Gene3D" id="1.20.1720.10">
    <property type="entry name" value="Multidrug resistance protein D"/>
    <property type="match status" value="1"/>
</dbReference>
<feature type="compositionally biased region" description="Pro residues" evidence="6">
    <location>
        <begin position="205"/>
        <end position="217"/>
    </location>
</feature>
<keyword evidence="5" id="KW-0046">Antibiotic resistance</keyword>
<accession>A0ABV5QXA0</accession>
<feature type="compositionally biased region" description="Low complexity" evidence="6">
    <location>
        <begin position="218"/>
        <end position="268"/>
    </location>
</feature>
<evidence type="ECO:0000256" key="5">
    <source>
        <dbReference type="ARBA" id="ARBA00023251"/>
    </source>
</evidence>
<name>A0ABV5QXA0_9ACTN</name>
<evidence type="ECO:0000256" key="3">
    <source>
        <dbReference type="ARBA" id="ARBA00022989"/>
    </source>
</evidence>
<dbReference type="EMBL" id="JBHMCT010000020">
    <property type="protein sequence ID" value="MFB9558156.1"/>
    <property type="molecule type" value="Genomic_DNA"/>
</dbReference>
<dbReference type="InterPro" id="IPR011701">
    <property type="entry name" value="MFS"/>
</dbReference>
<feature type="region of interest" description="Disordered" evidence="6">
    <location>
        <begin position="190"/>
        <end position="302"/>
    </location>
</feature>
<feature type="transmembrane region" description="Helical" evidence="7">
    <location>
        <begin position="365"/>
        <end position="383"/>
    </location>
</feature>
<evidence type="ECO:0000256" key="2">
    <source>
        <dbReference type="ARBA" id="ARBA00022692"/>
    </source>
</evidence>
<feature type="transmembrane region" description="Helical" evidence="7">
    <location>
        <begin position="77"/>
        <end position="100"/>
    </location>
</feature>
<reference evidence="9 10" key="1">
    <citation type="submission" date="2024-09" db="EMBL/GenBank/DDBJ databases">
        <authorList>
            <person name="Sun Q."/>
            <person name="Mori K."/>
        </authorList>
    </citation>
    <scope>NUCLEOTIDE SEQUENCE [LARGE SCALE GENOMIC DNA]</scope>
    <source>
        <strain evidence="9 10">JCM 4414</strain>
    </source>
</reference>
<feature type="transmembrane region" description="Helical" evidence="7">
    <location>
        <begin position="47"/>
        <end position="65"/>
    </location>
</feature>
<feature type="transmembrane region" description="Helical" evidence="7">
    <location>
        <begin position="136"/>
        <end position="157"/>
    </location>
</feature>
<evidence type="ECO:0000313" key="10">
    <source>
        <dbReference type="Proteomes" id="UP001589716"/>
    </source>
</evidence>
<dbReference type="Pfam" id="PF07690">
    <property type="entry name" value="MFS_1"/>
    <property type="match status" value="2"/>
</dbReference>
<dbReference type="PANTHER" id="PTHR42718">
    <property type="entry name" value="MAJOR FACILITATOR SUPERFAMILY MULTIDRUG TRANSPORTER MFSC"/>
    <property type="match status" value="1"/>
</dbReference>
<feature type="transmembrane region" description="Helical" evidence="7">
    <location>
        <begin position="473"/>
        <end position="490"/>
    </location>
</feature>
<evidence type="ECO:0000256" key="6">
    <source>
        <dbReference type="SAM" id="MobiDB-lite"/>
    </source>
</evidence>
<evidence type="ECO:0000313" key="9">
    <source>
        <dbReference type="EMBL" id="MFB9558156.1"/>
    </source>
</evidence>
<gene>
    <name evidence="9" type="ORF">ACFFTP_28720</name>
</gene>
<evidence type="ECO:0000256" key="7">
    <source>
        <dbReference type="SAM" id="Phobius"/>
    </source>
</evidence>
<comment type="caution">
    <text evidence="9">The sequence shown here is derived from an EMBL/GenBank/DDBJ whole genome shotgun (WGS) entry which is preliminary data.</text>
</comment>
<sequence length="590" mass="57623">MKGTTLRRPLTLACSVVGAAVVALDGTVLTIAQPALQHDLGADTGQVQWTSTGYLVAVASLLVFGGRLGDRYGHRRLFAVGCLAFAAASAGIAAAPGIGWVIALRVAQGAAGALLQPATLGMLRHAFPPERLAMPVALRTSAIGLAAVAGPLIGGVLVDAYGWRAVFLIGVPPTLAIALLCLAAPAAGEEGEEREHGPAPVRTPGAPPVPGAVPPPTATAVSGPASRPAPSTATAVTGPAAPTSPTAVTATATATPTPTASEPARTRPAIPPQPLPPVTVTEPAHETAHGRVHGTAHGSVHGTAHDTAAVDTNGAAVMGRPRTPAPAHSGTPTRPGAAAALDLPGACLLGLALACLVQGLAHGAVAGVVPALVAAAVAAVAFVRHERRAARPLVPMEMLRPGPVVAGLGALVAASAALSGTLFTATYLFQGTLGLDALATAQRMVPLALLIVVGAPVSALLKGRIGARRTAAGGAALLAAGVLLLAWPAVTASGPATGACAGLVGAGFGAVMVTATSVVVHRAAEEHAGVAGGLQQTAMNTGPVLGVALATLLLPYGTALPALAAVAALAVPAALGLPGPPRDTDTPARP</sequence>
<keyword evidence="10" id="KW-1185">Reference proteome</keyword>